<gene>
    <name evidence="2" type="ORF">FF104_21305</name>
</gene>
<geneLocation type="plasmid" evidence="2 3">
    <name>pCB_2</name>
</geneLocation>
<dbReference type="RefSeq" id="WP_035761591.1">
    <property type="nucleotide sequence ID" value="NZ_AP019718.1"/>
</dbReference>
<dbReference type="Proteomes" id="UP000515243">
    <property type="component" value="Plasmid pCB_2"/>
</dbReference>
<organism evidence="2 3">
    <name type="scientific">Clostridium butyricum</name>
    <dbReference type="NCBI Taxonomy" id="1492"/>
    <lineage>
        <taxon>Bacteria</taxon>
        <taxon>Bacillati</taxon>
        <taxon>Bacillota</taxon>
        <taxon>Clostridia</taxon>
        <taxon>Eubacteriales</taxon>
        <taxon>Clostridiaceae</taxon>
        <taxon>Clostridium</taxon>
    </lineage>
</organism>
<protein>
    <recommendedName>
        <fullName evidence="4">Mobilization protein</fullName>
    </recommendedName>
</protein>
<keyword evidence="2" id="KW-0614">Plasmid</keyword>
<evidence type="ECO:0000256" key="1">
    <source>
        <dbReference type="SAM" id="Coils"/>
    </source>
</evidence>
<evidence type="ECO:0000313" key="3">
    <source>
        <dbReference type="Proteomes" id="UP000515243"/>
    </source>
</evidence>
<accession>A0AAP9RKK7</accession>
<sequence>MVDNKEKITKLDEKIKQLQAQKNSLIAREKEKERKARTKRLIEIGAIFASIGFDTVEKANAFKSQFNNENVKTESFD</sequence>
<dbReference type="GeneID" id="92946757"/>
<proteinExistence type="predicted"/>
<keyword evidence="1" id="KW-0175">Coiled coil</keyword>
<reference evidence="2 3" key="1">
    <citation type="submission" date="2019-05" db="EMBL/GenBank/DDBJ databases">
        <authorList>
            <person name="Schori C."/>
            <person name="Ahrens C."/>
        </authorList>
    </citation>
    <scope>NUCLEOTIDE SEQUENCE [LARGE SCALE GENOMIC DNA]</scope>
    <source>
        <strain evidence="2 3">DSM 10702</strain>
        <plasmid evidence="2 3">pCB_2</plasmid>
    </source>
</reference>
<dbReference type="AlphaFoldDB" id="A0AAP9RKK7"/>
<feature type="coiled-coil region" evidence="1">
    <location>
        <begin position="1"/>
        <end position="35"/>
    </location>
</feature>
<dbReference type="EMBL" id="CP040629">
    <property type="protein sequence ID" value="QMW93460.1"/>
    <property type="molecule type" value="Genomic_DNA"/>
</dbReference>
<name>A0AAP9RKK7_CLOBU</name>
<evidence type="ECO:0008006" key="4">
    <source>
        <dbReference type="Google" id="ProtNLM"/>
    </source>
</evidence>
<evidence type="ECO:0000313" key="2">
    <source>
        <dbReference type="EMBL" id="QMW93460.1"/>
    </source>
</evidence>